<comment type="caution">
    <text evidence="1">The sequence shown here is derived from an EMBL/GenBank/DDBJ whole genome shotgun (WGS) entry which is preliminary data.</text>
</comment>
<evidence type="ECO:0000313" key="1">
    <source>
        <dbReference type="EMBL" id="TWF86191.1"/>
    </source>
</evidence>
<keyword evidence="2" id="KW-1185">Reference proteome</keyword>
<organism evidence="1 2">
    <name type="scientific">Streptomyces capillispiralis</name>
    <dbReference type="NCBI Taxonomy" id="68182"/>
    <lineage>
        <taxon>Bacteria</taxon>
        <taxon>Bacillati</taxon>
        <taxon>Actinomycetota</taxon>
        <taxon>Actinomycetes</taxon>
        <taxon>Kitasatosporales</taxon>
        <taxon>Streptomycetaceae</taxon>
        <taxon>Streptomyces</taxon>
    </lineage>
</organism>
<sequence>MPLSLPAHVTAVDTDDGAMVLLDERTGKYRQLNPSGALILRLLLQGAPAQTAAAALAQRYPQAHADVDADVARFIKALRQTGLLRD</sequence>
<dbReference type="Pfam" id="PF05402">
    <property type="entry name" value="PqqD"/>
    <property type="match status" value="1"/>
</dbReference>
<proteinExistence type="predicted"/>
<protein>
    <submittedName>
        <fullName evidence="1">Coenzyme PQQ synthesis protein D (PqqD)</fullName>
    </submittedName>
</protein>
<dbReference type="EMBL" id="VIWV01000001">
    <property type="protein sequence ID" value="TWF86191.1"/>
    <property type="molecule type" value="Genomic_DNA"/>
</dbReference>
<accession>A0A561TGI8</accession>
<dbReference type="NCBIfam" id="NF033530">
    <property type="entry name" value="lasso_PqqD_Strm"/>
    <property type="match status" value="1"/>
</dbReference>
<gene>
    <name evidence="1" type="ORF">FHX78_113155</name>
</gene>
<dbReference type="Proteomes" id="UP000316603">
    <property type="component" value="Unassembled WGS sequence"/>
</dbReference>
<reference evidence="1 2" key="1">
    <citation type="submission" date="2019-06" db="EMBL/GenBank/DDBJ databases">
        <title>Sequencing the genomes of 1000 actinobacteria strains.</title>
        <authorList>
            <person name="Klenk H.-P."/>
        </authorList>
    </citation>
    <scope>NUCLEOTIDE SEQUENCE [LARGE SCALE GENOMIC DNA]</scope>
    <source>
        <strain evidence="1 2">DSM 41695</strain>
    </source>
</reference>
<dbReference type="Gene3D" id="1.10.10.1150">
    <property type="entry name" value="Coenzyme PQQ synthesis protein D (PqqD)"/>
    <property type="match status" value="1"/>
</dbReference>
<name>A0A561TGI8_9ACTN</name>
<dbReference type="InterPro" id="IPR008792">
    <property type="entry name" value="PQQD"/>
</dbReference>
<dbReference type="AlphaFoldDB" id="A0A561TGI8"/>
<dbReference type="OrthoDB" id="5195143at2"/>
<evidence type="ECO:0000313" key="2">
    <source>
        <dbReference type="Proteomes" id="UP000316603"/>
    </source>
</evidence>
<dbReference type="RefSeq" id="WP_145868107.1">
    <property type="nucleotide sequence ID" value="NZ_BNCE01000003.1"/>
</dbReference>
<dbReference type="InterPro" id="IPR041881">
    <property type="entry name" value="PqqD_sf"/>
</dbReference>